<evidence type="ECO:0000313" key="11">
    <source>
        <dbReference type="Proteomes" id="UP001642409"/>
    </source>
</evidence>
<dbReference type="EMBL" id="CATOUU010001172">
    <property type="protein sequence ID" value="CAI9976156.1"/>
    <property type="molecule type" value="Genomic_DNA"/>
</dbReference>
<evidence type="ECO:0000256" key="2">
    <source>
        <dbReference type="ARBA" id="ARBA00005300"/>
    </source>
</evidence>
<evidence type="ECO:0000259" key="8">
    <source>
        <dbReference type="PROSITE" id="PS50879"/>
    </source>
</evidence>
<dbReference type="Gene3D" id="3.30.420.10">
    <property type="entry name" value="Ribonuclease H-like superfamily/Ribonuclease H"/>
    <property type="match status" value="1"/>
</dbReference>
<protein>
    <recommendedName>
        <fullName evidence="3">ribonuclease H</fullName>
        <ecNumber evidence="3">3.1.26.4</ecNumber>
    </recommendedName>
</protein>
<keyword evidence="5" id="KW-0479">Metal-binding</keyword>
<accession>A0AA86RDV1</accession>
<organism evidence="9">
    <name type="scientific">Hexamita inflata</name>
    <dbReference type="NCBI Taxonomy" id="28002"/>
    <lineage>
        <taxon>Eukaryota</taxon>
        <taxon>Metamonada</taxon>
        <taxon>Diplomonadida</taxon>
        <taxon>Hexamitidae</taxon>
        <taxon>Hexamitinae</taxon>
        <taxon>Hexamita</taxon>
    </lineage>
</organism>
<evidence type="ECO:0000313" key="10">
    <source>
        <dbReference type="EMBL" id="CAL6072090.1"/>
    </source>
</evidence>
<dbReference type="PANTHER" id="PTHR10642">
    <property type="entry name" value="RIBONUCLEASE H1"/>
    <property type="match status" value="1"/>
</dbReference>
<keyword evidence="6" id="KW-0255">Endonuclease</keyword>
<reference evidence="9" key="1">
    <citation type="submission" date="2023-06" db="EMBL/GenBank/DDBJ databases">
        <authorList>
            <person name="Kurt Z."/>
        </authorList>
    </citation>
    <scope>NUCLEOTIDE SEQUENCE</scope>
</reference>
<dbReference type="Pfam" id="PF00075">
    <property type="entry name" value="RNase_H"/>
    <property type="match status" value="1"/>
</dbReference>
<dbReference type="GO" id="GO:0043137">
    <property type="term" value="P:DNA replication, removal of RNA primer"/>
    <property type="evidence" value="ECO:0007669"/>
    <property type="project" value="TreeGrafter"/>
</dbReference>
<keyword evidence="7" id="KW-0378">Hydrolase</keyword>
<dbReference type="GO" id="GO:0003676">
    <property type="term" value="F:nucleic acid binding"/>
    <property type="evidence" value="ECO:0007669"/>
    <property type="project" value="InterPro"/>
</dbReference>
<gene>
    <name evidence="10" type="ORF">HINF_LOCUS55458</name>
    <name evidence="9" type="ORF">HINF_LOCUS63801</name>
</gene>
<evidence type="ECO:0000256" key="5">
    <source>
        <dbReference type="ARBA" id="ARBA00022723"/>
    </source>
</evidence>
<evidence type="ECO:0000256" key="1">
    <source>
        <dbReference type="ARBA" id="ARBA00000077"/>
    </source>
</evidence>
<reference evidence="10 11" key="2">
    <citation type="submission" date="2024-07" db="EMBL/GenBank/DDBJ databases">
        <authorList>
            <person name="Akdeniz Z."/>
        </authorList>
    </citation>
    <scope>NUCLEOTIDE SEQUENCE [LARGE SCALE GENOMIC DNA]</scope>
</reference>
<dbReference type="AlphaFoldDB" id="A0AA86RDV1"/>
<dbReference type="EMBL" id="CAXDID020000293">
    <property type="protein sequence ID" value="CAL6072090.1"/>
    <property type="molecule type" value="Genomic_DNA"/>
</dbReference>
<dbReference type="PANTHER" id="PTHR10642:SF26">
    <property type="entry name" value="RIBONUCLEASE H1"/>
    <property type="match status" value="1"/>
</dbReference>
<proteinExistence type="inferred from homology"/>
<dbReference type="EC" id="3.1.26.4" evidence="3"/>
<dbReference type="PROSITE" id="PS50879">
    <property type="entry name" value="RNASE_H_1"/>
    <property type="match status" value="1"/>
</dbReference>
<evidence type="ECO:0000256" key="7">
    <source>
        <dbReference type="ARBA" id="ARBA00022801"/>
    </source>
</evidence>
<evidence type="ECO:0000313" key="9">
    <source>
        <dbReference type="EMBL" id="CAI9976156.1"/>
    </source>
</evidence>
<evidence type="ECO:0000256" key="6">
    <source>
        <dbReference type="ARBA" id="ARBA00022759"/>
    </source>
</evidence>
<comment type="caution">
    <text evidence="9">The sequence shown here is derived from an EMBL/GenBank/DDBJ whole genome shotgun (WGS) entry which is preliminary data.</text>
</comment>
<dbReference type="InterPro" id="IPR050092">
    <property type="entry name" value="RNase_H"/>
</dbReference>
<keyword evidence="4" id="KW-0540">Nuclease</keyword>
<name>A0AA86RDV1_9EUKA</name>
<dbReference type="InterPro" id="IPR036397">
    <property type="entry name" value="RNaseH_sf"/>
</dbReference>
<dbReference type="SUPFAM" id="SSF53098">
    <property type="entry name" value="Ribonuclease H-like"/>
    <property type="match status" value="1"/>
</dbReference>
<dbReference type="GO" id="GO:0004523">
    <property type="term" value="F:RNA-DNA hybrid ribonuclease activity"/>
    <property type="evidence" value="ECO:0007669"/>
    <property type="project" value="UniProtKB-EC"/>
</dbReference>
<keyword evidence="11" id="KW-1185">Reference proteome</keyword>
<dbReference type="InterPro" id="IPR002156">
    <property type="entry name" value="RNaseH_domain"/>
</dbReference>
<dbReference type="GO" id="GO:0046872">
    <property type="term" value="F:metal ion binding"/>
    <property type="evidence" value="ECO:0007669"/>
    <property type="project" value="UniProtKB-KW"/>
</dbReference>
<feature type="domain" description="RNase H type-1" evidence="8">
    <location>
        <begin position="152"/>
        <end position="301"/>
    </location>
</feature>
<evidence type="ECO:0000256" key="4">
    <source>
        <dbReference type="ARBA" id="ARBA00022722"/>
    </source>
</evidence>
<evidence type="ECO:0000256" key="3">
    <source>
        <dbReference type="ARBA" id="ARBA00012180"/>
    </source>
</evidence>
<comment type="catalytic activity">
    <reaction evidence="1">
        <text>Endonucleolytic cleavage to 5'-phosphomonoester.</text>
        <dbReference type="EC" id="3.1.26.4"/>
    </reaction>
</comment>
<dbReference type="Proteomes" id="UP001642409">
    <property type="component" value="Unassembled WGS sequence"/>
</dbReference>
<comment type="similarity">
    <text evidence="2">Belongs to the RNase H family.</text>
</comment>
<dbReference type="InterPro" id="IPR012337">
    <property type="entry name" value="RNaseH-like_sf"/>
</dbReference>
<sequence length="309" mass="34654">MQPIYATTIDGINCIYSGFKWDVIFPLIQGKKCFYKKFPTVKEAQQHFGGKSVEIKTNTDSSTAQQVKEFKTFKLTPGTILFQSLKINQGAYERAVQKFPMLKIRQIFQLPEEFNLEVVLFNVQQQVLSSKIMNLYQRVKQITQEERTQSQYTNYTTLYVDGGATPSSGGPGGFAVVKPVDHSQIEVETTIAYGYSKTTNNRMELLAFLVALLNFKGDLLICADSMYVINTYTQWIVSWVTKGKGSLAKFFTNGVNNQDIIGITLLQLLQSSRNIAFCHVKGHSGIHFNEMADVGCSALIGVGPDFMLK</sequence>